<keyword evidence="2" id="KW-1185">Reference proteome</keyword>
<sequence length="123" mass="13904">MGHFFGSRQYLNAFSRKENNGNGQLYSEHSVLRVACVKFYGYDEKRHGTLYVTAMLLALRYCGPCTAGHIIYFANGWFSCHRCTFGLKGTCATKGFIFACHYMYGQAKRRPASQQKAALSYAN</sequence>
<gene>
    <name evidence="1" type="ORF">NPIL_329371</name>
</gene>
<evidence type="ECO:0000313" key="2">
    <source>
        <dbReference type="Proteomes" id="UP000887013"/>
    </source>
</evidence>
<dbReference type="AlphaFoldDB" id="A0A8X6QGN1"/>
<evidence type="ECO:0000313" key="1">
    <source>
        <dbReference type="EMBL" id="GFU18154.1"/>
    </source>
</evidence>
<accession>A0A8X6QGN1</accession>
<dbReference type="EMBL" id="BMAW01126759">
    <property type="protein sequence ID" value="GFU18154.1"/>
    <property type="molecule type" value="Genomic_DNA"/>
</dbReference>
<proteinExistence type="predicted"/>
<dbReference type="Proteomes" id="UP000887013">
    <property type="component" value="Unassembled WGS sequence"/>
</dbReference>
<name>A0A8X6QGN1_NEPPI</name>
<comment type="caution">
    <text evidence="1">The sequence shown here is derived from an EMBL/GenBank/DDBJ whole genome shotgun (WGS) entry which is preliminary data.</text>
</comment>
<organism evidence="1 2">
    <name type="scientific">Nephila pilipes</name>
    <name type="common">Giant wood spider</name>
    <name type="synonym">Nephila maculata</name>
    <dbReference type="NCBI Taxonomy" id="299642"/>
    <lineage>
        <taxon>Eukaryota</taxon>
        <taxon>Metazoa</taxon>
        <taxon>Ecdysozoa</taxon>
        <taxon>Arthropoda</taxon>
        <taxon>Chelicerata</taxon>
        <taxon>Arachnida</taxon>
        <taxon>Araneae</taxon>
        <taxon>Araneomorphae</taxon>
        <taxon>Entelegynae</taxon>
        <taxon>Araneoidea</taxon>
        <taxon>Nephilidae</taxon>
        <taxon>Nephila</taxon>
    </lineage>
</organism>
<reference evidence="1" key="1">
    <citation type="submission" date="2020-08" db="EMBL/GenBank/DDBJ databases">
        <title>Multicomponent nature underlies the extraordinary mechanical properties of spider dragline silk.</title>
        <authorList>
            <person name="Kono N."/>
            <person name="Nakamura H."/>
            <person name="Mori M."/>
            <person name="Yoshida Y."/>
            <person name="Ohtoshi R."/>
            <person name="Malay A.D."/>
            <person name="Moran D.A.P."/>
            <person name="Tomita M."/>
            <person name="Numata K."/>
            <person name="Arakawa K."/>
        </authorList>
    </citation>
    <scope>NUCLEOTIDE SEQUENCE</scope>
</reference>
<protein>
    <submittedName>
        <fullName evidence="1">Uncharacterized protein</fullName>
    </submittedName>
</protein>